<organism evidence="1 2">
    <name type="scientific">Pestalotiopsis fici (strain W106-1 / CGMCC3.15140)</name>
    <dbReference type="NCBI Taxonomy" id="1229662"/>
    <lineage>
        <taxon>Eukaryota</taxon>
        <taxon>Fungi</taxon>
        <taxon>Dikarya</taxon>
        <taxon>Ascomycota</taxon>
        <taxon>Pezizomycotina</taxon>
        <taxon>Sordariomycetes</taxon>
        <taxon>Xylariomycetidae</taxon>
        <taxon>Amphisphaeriales</taxon>
        <taxon>Sporocadaceae</taxon>
        <taxon>Pestalotiopsis</taxon>
    </lineage>
</organism>
<reference evidence="2" key="1">
    <citation type="journal article" date="2015" name="BMC Genomics">
        <title>Genomic and transcriptomic analysis of the endophytic fungus Pestalotiopsis fici reveals its lifestyle and high potential for synthesis of natural products.</title>
        <authorList>
            <person name="Wang X."/>
            <person name="Zhang X."/>
            <person name="Liu L."/>
            <person name="Xiang M."/>
            <person name="Wang W."/>
            <person name="Sun X."/>
            <person name="Che Y."/>
            <person name="Guo L."/>
            <person name="Liu G."/>
            <person name="Guo L."/>
            <person name="Wang C."/>
            <person name="Yin W.B."/>
            <person name="Stadler M."/>
            <person name="Zhang X."/>
            <person name="Liu X."/>
        </authorList>
    </citation>
    <scope>NUCLEOTIDE SEQUENCE [LARGE SCALE GENOMIC DNA]</scope>
    <source>
        <strain evidence="2">W106-1 / CGMCC3.15140</strain>
    </source>
</reference>
<evidence type="ECO:0000313" key="2">
    <source>
        <dbReference type="Proteomes" id="UP000030651"/>
    </source>
</evidence>
<dbReference type="InParanoid" id="W3WRM0"/>
<sequence length="80" mass="8697">MSLPHKDPAPTGPMASAFAVVPGFEFSENGDNVVDHHLILEDKLQPWKQSYVPDKKNSAVIEVKGVGTRLYCDQAGRGGF</sequence>
<keyword evidence="2" id="KW-1185">Reference proteome</keyword>
<dbReference type="RefSeq" id="XP_007838662.1">
    <property type="nucleotide sequence ID" value="XM_007840471.1"/>
</dbReference>
<dbReference type="KEGG" id="pfy:PFICI_11890"/>
<dbReference type="Proteomes" id="UP000030651">
    <property type="component" value="Unassembled WGS sequence"/>
</dbReference>
<gene>
    <name evidence="1" type="ORF">PFICI_11890</name>
</gene>
<proteinExistence type="predicted"/>
<name>W3WRM0_PESFW</name>
<dbReference type="EMBL" id="KI912117">
    <property type="protein sequence ID" value="ETS76503.1"/>
    <property type="molecule type" value="Genomic_DNA"/>
</dbReference>
<evidence type="ECO:0000313" key="1">
    <source>
        <dbReference type="EMBL" id="ETS76503.1"/>
    </source>
</evidence>
<dbReference type="GeneID" id="19276903"/>
<dbReference type="AlphaFoldDB" id="W3WRM0"/>
<accession>W3WRM0</accession>
<protein>
    <submittedName>
        <fullName evidence="1">Uncharacterized protein</fullName>
    </submittedName>
</protein>
<dbReference type="HOGENOM" id="CLU_2590534_0_0_1"/>